<name>X1KQZ6_9ZZZZ</name>
<sequence>VHTTGTLGSAIKEQSLIIETKKGLVVITGCAHPGIVNIIENVKEHLKQSIYMVFGGFHLGGHPDSALKQIIEQFQKLKVKHAGPSHCSGERCRELFANVYKGNFMDIGVGKIIEII</sequence>
<dbReference type="AlphaFoldDB" id="X1KQZ6"/>
<comment type="caution">
    <text evidence="1">The sequence shown here is derived from an EMBL/GenBank/DDBJ whole genome shotgun (WGS) entry which is preliminary data.</text>
</comment>
<dbReference type="SUPFAM" id="SSF56281">
    <property type="entry name" value="Metallo-hydrolase/oxidoreductase"/>
    <property type="match status" value="1"/>
</dbReference>
<protein>
    <recommendedName>
        <fullName evidence="2">MBL fold metallo-hydrolase</fullName>
    </recommendedName>
</protein>
<dbReference type="PANTHER" id="PTHR13754:SF13">
    <property type="entry name" value="METALLO-BETA-LACTAMASE SUPERFAMILY PROTEIN (AFU_ORTHOLOGUE AFUA_3G07630)"/>
    <property type="match status" value="1"/>
</dbReference>
<dbReference type="InterPro" id="IPR041712">
    <property type="entry name" value="DHPS-like_MBL-fold"/>
</dbReference>
<gene>
    <name evidence="1" type="ORF">S06H3_21826</name>
</gene>
<feature type="non-terminal residue" evidence="1">
    <location>
        <position position="1"/>
    </location>
</feature>
<dbReference type="InterPro" id="IPR036866">
    <property type="entry name" value="RibonucZ/Hydroxyglut_hydro"/>
</dbReference>
<dbReference type="InterPro" id="IPR052926">
    <property type="entry name" value="Metallo-beta-lactamase_dom"/>
</dbReference>
<reference evidence="1" key="1">
    <citation type="journal article" date="2014" name="Front. Microbiol.">
        <title>High frequency of phylogenetically diverse reductive dehalogenase-homologous genes in deep subseafloor sedimentary metagenomes.</title>
        <authorList>
            <person name="Kawai M."/>
            <person name="Futagami T."/>
            <person name="Toyoda A."/>
            <person name="Takaki Y."/>
            <person name="Nishi S."/>
            <person name="Hori S."/>
            <person name="Arai W."/>
            <person name="Tsubouchi T."/>
            <person name="Morono Y."/>
            <person name="Uchiyama I."/>
            <person name="Ito T."/>
            <person name="Fujiyama A."/>
            <person name="Inagaki F."/>
            <person name="Takami H."/>
        </authorList>
    </citation>
    <scope>NUCLEOTIDE SEQUENCE</scope>
    <source>
        <strain evidence="1">Expedition CK06-06</strain>
    </source>
</reference>
<dbReference type="PANTHER" id="PTHR13754">
    <property type="entry name" value="METALLO-BETA-LACTAMASE SUPERFAMILY PROTEIN"/>
    <property type="match status" value="1"/>
</dbReference>
<evidence type="ECO:0000313" key="1">
    <source>
        <dbReference type="EMBL" id="GAI09108.1"/>
    </source>
</evidence>
<dbReference type="EMBL" id="BARV01011532">
    <property type="protein sequence ID" value="GAI09108.1"/>
    <property type="molecule type" value="Genomic_DNA"/>
</dbReference>
<dbReference type="GO" id="GO:0016740">
    <property type="term" value="F:transferase activity"/>
    <property type="evidence" value="ECO:0007669"/>
    <property type="project" value="TreeGrafter"/>
</dbReference>
<proteinExistence type="predicted"/>
<evidence type="ECO:0008006" key="2">
    <source>
        <dbReference type="Google" id="ProtNLM"/>
    </source>
</evidence>
<dbReference type="Gene3D" id="3.60.15.10">
    <property type="entry name" value="Ribonuclease Z/Hydroxyacylglutathione hydrolase-like"/>
    <property type="match status" value="1"/>
</dbReference>
<dbReference type="CDD" id="cd07713">
    <property type="entry name" value="DHPS-like_MBL-fold"/>
    <property type="match status" value="1"/>
</dbReference>
<organism evidence="1">
    <name type="scientific">marine sediment metagenome</name>
    <dbReference type="NCBI Taxonomy" id="412755"/>
    <lineage>
        <taxon>unclassified sequences</taxon>
        <taxon>metagenomes</taxon>
        <taxon>ecological metagenomes</taxon>
    </lineage>
</organism>
<accession>X1KQZ6</accession>